<dbReference type="STRING" id="199441.BkAM31D_02190"/>
<protein>
    <submittedName>
        <fullName evidence="1">Uncharacterized protein</fullName>
    </submittedName>
</protein>
<accession>A0A1X9MB01</accession>
<proteinExistence type="predicted"/>
<keyword evidence="2" id="KW-1185">Reference proteome</keyword>
<sequence length="65" mass="7555">MNYNLTIGQMIDTLQIGQIARNNIYGTYVTRKSYGFIWVKRDGSCLENQYFVISDLTIDSKWAIL</sequence>
<dbReference type="KEGG" id="bkw:BkAM31D_02190"/>
<dbReference type="RefSeq" id="WP_066158430.1">
    <property type="nucleotide sequence ID" value="NZ_CP020814.1"/>
</dbReference>
<dbReference type="AlphaFoldDB" id="A0A1X9MB01"/>
<evidence type="ECO:0000313" key="1">
    <source>
        <dbReference type="EMBL" id="ARK28751.1"/>
    </source>
</evidence>
<dbReference type="EMBL" id="CP020814">
    <property type="protein sequence ID" value="ARK28751.1"/>
    <property type="molecule type" value="Genomic_DNA"/>
</dbReference>
<reference evidence="1 2" key="1">
    <citation type="submission" date="2017-04" db="EMBL/GenBank/DDBJ databases">
        <title>Bacillus krulwichiae AM31D Genome sequencing and assembly.</title>
        <authorList>
            <person name="Krulwich T.A."/>
            <person name="Anastor L."/>
            <person name="Ehrlich R."/>
            <person name="Ehrlich G.D."/>
            <person name="Janto B."/>
        </authorList>
    </citation>
    <scope>NUCLEOTIDE SEQUENCE [LARGE SCALE GENOMIC DNA]</scope>
    <source>
        <strain evidence="1 2">AM31D</strain>
    </source>
</reference>
<evidence type="ECO:0000313" key="2">
    <source>
        <dbReference type="Proteomes" id="UP000193006"/>
    </source>
</evidence>
<organism evidence="1 2">
    <name type="scientific">Halalkalibacter krulwichiae</name>
    <dbReference type="NCBI Taxonomy" id="199441"/>
    <lineage>
        <taxon>Bacteria</taxon>
        <taxon>Bacillati</taxon>
        <taxon>Bacillota</taxon>
        <taxon>Bacilli</taxon>
        <taxon>Bacillales</taxon>
        <taxon>Bacillaceae</taxon>
        <taxon>Halalkalibacter</taxon>
    </lineage>
</organism>
<gene>
    <name evidence="1" type="ORF">BkAM31D_02190</name>
</gene>
<dbReference type="Proteomes" id="UP000193006">
    <property type="component" value="Chromosome"/>
</dbReference>
<name>A0A1X9MB01_9BACI</name>